<dbReference type="GO" id="GO:0003677">
    <property type="term" value="F:DNA binding"/>
    <property type="evidence" value="ECO:0007669"/>
    <property type="project" value="UniProtKB-KW"/>
</dbReference>
<dbReference type="PANTHER" id="PTHR30461">
    <property type="entry name" value="DNA-INVERTASE FROM LAMBDOID PROPHAGE"/>
    <property type="match status" value="1"/>
</dbReference>
<evidence type="ECO:0000256" key="2">
    <source>
        <dbReference type="ARBA" id="ARBA00023172"/>
    </source>
</evidence>
<dbReference type="AlphaFoldDB" id="A0A926Y4L5"/>
<feature type="domain" description="Resolvase/invertase-type recombinase catalytic" evidence="3">
    <location>
        <begin position="3"/>
        <end position="138"/>
    </location>
</feature>
<dbReference type="RefSeq" id="WP_190891439.1">
    <property type="nucleotide sequence ID" value="NZ_JACWZY010000035.1"/>
</dbReference>
<dbReference type="InterPro" id="IPR006119">
    <property type="entry name" value="Resolv_N"/>
</dbReference>
<dbReference type="PROSITE" id="PS51736">
    <property type="entry name" value="RECOMBINASES_3"/>
    <property type="match status" value="1"/>
</dbReference>
<comment type="caution">
    <text evidence="4">The sequence shown here is derived from an EMBL/GenBank/DDBJ whole genome shotgun (WGS) entry which is preliminary data.</text>
</comment>
<evidence type="ECO:0000313" key="4">
    <source>
        <dbReference type="EMBL" id="MBD2704673.1"/>
    </source>
</evidence>
<reference evidence="4" key="1">
    <citation type="submission" date="2020-09" db="EMBL/GenBank/DDBJ databases">
        <authorList>
            <person name="Kim M.K."/>
        </authorList>
    </citation>
    <scope>NUCLEOTIDE SEQUENCE</scope>
    <source>
        <strain evidence="4">BT702</strain>
    </source>
</reference>
<protein>
    <submittedName>
        <fullName evidence="4">Recombinase family protein</fullName>
    </submittedName>
</protein>
<dbReference type="Pfam" id="PF00239">
    <property type="entry name" value="Resolvase"/>
    <property type="match status" value="1"/>
</dbReference>
<proteinExistence type="predicted"/>
<dbReference type="InterPro" id="IPR036162">
    <property type="entry name" value="Resolvase-like_N_sf"/>
</dbReference>
<dbReference type="EMBL" id="JACWZY010000035">
    <property type="protein sequence ID" value="MBD2704673.1"/>
    <property type="molecule type" value="Genomic_DNA"/>
</dbReference>
<keyword evidence="1" id="KW-0238">DNA-binding</keyword>
<evidence type="ECO:0000259" key="3">
    <source>
        <dbReference type="PROSITE" id="PS51736"/>
    </source>
</evidence>
<dbReference type="SMART" id="SM00857">
    <property type="entry name" value="Resolvase"/>
    <property type="match status" value="1"/>
</dbReference>
<organism evidence="4 5">
    <name type="scientific">Spirosoma profusum</name>
    <dbReference type="NCBI Taxonomy" id="2771354"/>
    <lineage>
        <taxon>Bacteria</taxon>
        <taxon>Pseudomonadati</taxon>
        <taxon>Bacteroidota</taxon>
        <taxon>Cytophagia</taxon>
        <taxon>Cytophagales</taxon>
        <taxon>Cytophagaceae</taxon>
        <taxon>Spirosoma</taxon>
    </lineage>
</organism>
<dbReference type="Gene3D" id="3.40.50.1390">
    <property type="entry name" value="Resolvase, N-terminal catalytic domain"/>
    <property type="match status" value="1"/>
</dbReference>
<dbReference type="SUPFAM" id="SSF53041">
    <property type="entry name" value="Resolvase-like"/>
    <property type="match status" value="1"/>
</dbReference>
<accession>A0A926Y4L5</accession>
<evidence type="ECO:0000313" key="5">
    <source>
        <dbReference type="Proteomes" id="UP000598820"/>
    </source>
</evidence>
<gene>
    <name evidence="4" type="ORF">IC229_28815</name>
</gene>
<dbReference type="InterPro" id="IPR050639">
    <property type="entry name" value="SSR_resolvase"/>
</dbReference>
<sequence>MKQAIAYYRVSTHRQGRSGLGLEAQQVAVANYCRLNGYDLITEIIEVKSTRKQQHRLLQALDQCKHLKATLMVARLDRLGRDVEKIARLVKSDVEIVVSDNPHANRFTIHILAAVAEEQRQRISETTKDALKAAKKRGVVLGKHGKTLAKRNKKAAEEFAHQLSPMLRKLNNRGFTTVRALAQELNKQGIPTFRGDSQWHPSTVCALRNRLKQTETMKTLPTMTLTNEHDLLFDDHSLLTGVLGKDALKVSAINANCDCSGYYPTEDDETIDPPQITASAATTY</sequence>
<keyword evidence="2" id="KW-0233">DNA recombination</keyword>
<evidence type="ECO:0000256" key="1">
    <source>
        <dbReference type="ARBA" id="ARBA00023125"/>
    </source>
</evidence>
<dbReference type="PANTHER" id="PTHR30461:SF2">
    <property type="entry name" value="SERINE RECOMBINASE PINE-RELATED"/>
    <property type="match status" value="1"/>
</dbReference>
<dbReference type="CDD" id="cd00338">
    <property type="entry name" value="Ser_Recombinase"/>
    <property type="match status" value="1"/>
</dbReference>
<dbReference type="GO" id="GO:0000150">
    <property type="term" value="F:DNA strand exchange activity"/>
    <property type="evidence" value="ECO:0007669"/>
    <property type="project" value="InterPro"/>
</dbReference>
<name>A0A926Y4L5_9BACT</name>
<dbReference type="Proteomes" id="UP000598820">
    <property type="component" value="Unassembled WGS sequence"/>
</dbReference>
<keyword evidence="5" id="KW-1185">Reference proteome</keyword>